<dbReference type="SMART" id="SM00336">
    <property type="entry name" value="BBOX"/>
    <property type="match status" value="1"/>
</dbReference>
<dbReference type="InterPro" id="IPR006574">
    <property type="entry name" value="PRY"/>
</dbReference>
<keyword evidence="1" id="KW-0479">Metal-binding</keyword>
<dbReference type="InterPro" id="IPR001841">
    <property type="entry name" value="Znf_RING"/>
</dbReference>
<evidence type="ECO:0000259" key="6">
    <source>
        <dbReference type="PROSITE" id="PS50119"/>
    </source>
</evidence>
<dbReference type="SUPFAM" id="SSF57845">
    <property type="entry name" value="B-box zinc-binding domain"/>
    <property type="match status" value="1"/>
</dbReference>
<gene>
    <name evidence="8" type="ORF">EXN66_Car018471</name>
</gene>
<dbReference type="OrthoDB" id="654191at2759"/>
<dbReference type="SMART" id="SM00589">
    <property type="entry name" value="PRY"/>
    <property type="match status" value="1"/>
</dbReference>
<feature type="domain" description="B box-type" evidence="6">
    <location>
        <begin position="86"/>
        <end position="127"/>
    </location>
</feature>
<dbReference type="Proteomes" id="UP000503349">
    <property type="component" value="Chromosome 18"/>
</dbReference>
<dbReference type="SMART" id="SM00184">
    <property type="entry name" value="RING"/>
    <property type="match status" value="1"/>
</dbReference>
<dbReference type="PROSITE" id="PS50119">
    <property type="entry name" value="ZF_BBOX"/>
    <property type="match status" value="1"/>
</dbReference>
<dbReference type="Gene3D" id="3.30.160.60">
    <property type="entry name" value="Classic Zinc Finger"/>
    <property type="match status" value="1"/>
</dbReference>
<dbReference type="SUPFAM" id="SSF49899">
    <property type="entry name" value="Concanavalin A-like lectins/glucanases"/>
    <property type="match status" value="1"/>
</dbReference>
<dbReference type="InterPro" id="IPR000315">
    <property type="entry name" value="Znf_B-box"/>
</dbReference>
<dbReference type="InterPro" id="IPR013083">
    <property type="entry name" value="Znf_RING/FYVE/PHD"/>
</dbReference>
<dbReference type="EMBL" id="CM015729">
    <property type="protein sequence ID" value="KAF3702783.1"/>
    <property type="molecule type" value="Genomic_DNA"/>
</dbReference>
<dbReference type="InterPro" id="IPR050143">
    <property type="entry name" value="TRIM/RBCC"/>
</dbReference>
<feature type="domain" description="RING-type" evidence="5">
    <location>
        <begin position="14"/>
        <end position="54"/>
    </location>
</feature>
<dbReference type="Pfam" id="PF13445">
    <property type="entry name" value="zf-RING_UBOX"/>
    <property type="match status" value="1"/>
</dbReference>
<keyword evidence="2 4" id="KW-0863">Zinc-finger</keyword>
<evidence type="ECO:0000313" key="9">
    <source>
        <dbReference type="Proteomes" id="UP000503349"/>
    </source>
</evidence>
<evidence type="ECO:0000259" key="5">
    <source>
        <dbReference type="PROSITE" id="PS50089"/>
    </source>
</evidence>
<organism evidence="8 9">
    <name type="scientific">Channa argus</name>
    <name type="common">Northern snakehead</name>
    <name type="synonym">Ophicephalus argus</name>
    <dbReference type="NCBI Taxonomy" id="215402"/>
    <lineage>
        <taxon>Eukaryota</taxon>
        <taxon>Metazoa</taxon>
        <taxon>Chordata</taxon>
        <taxon>Craniata</taxon>
        <taxon>Vertebrata</taxon>
        <taxon>Euteleostomi</taxon>
        <taxon>Actinopterygii</taxon>
        <taxon>Neopterygii</taxon>
        <taxon>Teleostei</taxon>
        <taxon>Neoteleostei</taxon>
        <taxon>Acanthomorphata</taxon>
        <taxon>Anabantaria</taxon>
        <taxon>Anabantiformes</taxon>
        <taxon>Channoidei</taxon>
        <taxon>Channidae</taxon>
        <taxon>Channa</taxon>
    </lineage>
</organism>
<evidence type="ECO:0000256" key="1">
    <source>
        <dbReference type="ARBA" id="ARBA00022723"/>
    </source>
</evidence>
<reference evidence="9" key="2">
    <citation type="submission" date="2019-02" db="EMBL/GenBank/DDBJ databases">
        <title>Opniocepnalus argus Var Kimnra genome.</title>
        <authorList>
            <person name="Zhou C."/>
            <person name="Xiao S."/>
        </authorList>
    </citation>
    <scope>NUCLEOTIDE SEQUENCE [LARGE SCALE GENOMIC DNA]</scope>
</reference>
<dbReference type="Gene3D" id="3.30.40.10">
    <property type="entry name" value="Zinc/RING finger domain, C3HC4 (zinc finger)"/>
    <property type="match status" value="1"/>
</dbReference>
<dbReference type="Pfam" id="PF00643">
    <property type="entry name" value="zf-B_box"/>
    <property type="match status" value="1"/>
</dbReference>
<keyword evidence="3" id="KW-0862">Zinc</keyword>
<evidence type="ECO:0000313" key="8">
    <source>
        <dbReference type="EMBL" id="KAF3702783.1"/>
    </source>
</evidence>
<proteinExistence type="predicted"/>
<dbReference type="GO" id="GO:0008270">
    <property type="term" value="F:zinc ion binding"/>
    <property type="evidence" value="ECO:0007669"/>
    <property type="project" value="UniProtKB-KW"/>
</dbReference>
<evidence type="ECO:0000256" key="4">
    <source>
        <dbReference type="PROSITE-ProRule" id="PRU00024"/>
    </source>
</evidence>
<dbReference type="CDD" id="cd19800">
    <property type="entry name" value="Bbox2_xNF7-like"/>
    <property type="match status" value="1"/>
</dbReference>
<dbReference type="Gene3D" id="2.60.120.920">
    <property type="match status" value="1"/>
</dbReference>
<feature type="domain" description="B30.2/SPRY" evidence="7">
    <location>
        <begin position="274"/>
        <end position="460"/>
    </location>
</feature>
<keyword evidence="9" id="KW-1185">Reference proteome</keyword>
<dbReference type="InterPro" id="IPR013320">
    <property type="entry name" value="ConA-like_dom_sf"/>
</dbReference>
<dbReference type="PROSITE" id="PS50089">
    <property type="entry name" value="ZF_RING_2"/>
    <property type="match status" value="1"/>
</dbReference>
<dbReference type="InterPro" id="IPR017907">
    <property type="entry name" value="Znf_RING_CS"/>
</dbReference>
<dbReference type="Pfam" id="PF13765">
    <property type="entry name" value="PRY"/>
    <property type="match status" value="1"/>
</dbReference>
<dbReference type="InterPro" id="IPR001870">
    <property type="entry name" value="B30.2/SPRY"/>
</dbReference>
<dbReference type="InterPro" id="IPR043136">
    <property type="entry name" value="B30.2/SPRY_sf"/>
</dbReference>
<sequence>MAANISQSEVDCTCPVCCDIFTDPVVLLCGHSFCKCCLQEWWRQSGIHNCPMCKEIFPMAQPPRNLALRNLSDNLRRERTQRATSGTKDFCIQHSEKLKLFCQNDQQLICVICRDAQKHKKHNCVPINEAAEDHRTTIKVHLMHLKSTLGIYKSQKAKCDKMASHIKIQAQQTENTIKKEFQKLYQFLRAEEVARIDAVRKEEKVKSEAMNIRIVNLSAEISSLTDKIQTIEGEMKAEDFSFMLNVKSTMERSKFNLSEPHTPLGALLDEAKHLGNLLFAVWNKMKNLIKYTPLTLDPNTGYVNLTESECLTCVTNTVKIKPLPCNPERMANSEILASESFSSGKHSWDVEVSGYWAVGVAEQRTKQIYKRVWAIYMCACTDILRELTPKDYVKVISEDSFPQKIRVQLDYDKGILSFFDLDRKKTIHTIKYSFREPVFPYFREDSKILPFDVSVKIRQPT</sequence>
<name>A0A6G1QKF0_CHAAH</name>
<evidence type="ECO:0000256" key="3">
    <source>
        <dbReference type="ARBA" id="ARBA00022833"/>
    </source>
</evidence>
<dbReference type="AlphaFoldDB" id="A0A6G1QKF0"/>
<dbReference type="PANTHER" id="PTHR24103">
    <property type="entry name" value="E3 UBIQUITIN-PROTEIN LIGASE TRIM"/>
    <property type="match status" value="1"/>
</dbReference>
<dbReference type="PROSITE" id="PS50188">
    <property type="entry name" value="B302_SPRY"/>
    <property type="match status" value="1"/>
</dbReference>
<reference evidence="8 9" key="1">
    <citation type="submission" date="2019-02" db="EMBL/GenBank/DDBJ databases">
        <title>Opniocepnalus argus genome.</title>
        <authorList>
            <person name="Zhou C."/>
            <person name="Xiao S."/>
        </authorList>
    </citation>
    <scope>NUCLEOTIDE SEQUENCE [LARGE SCALE GENOMIC DNA]</scope>
    <source>
        <strain evidence="8">OARG1902GOOAL</strain>
        <tissue evidence="8">Muscle</tissue>
    </source>
</reference>
<dbReference type="SUPFAM" id="SSF57850">
    <property type="entry name" value="RING/U-box"/>
    <property type="match status" value="1"/>
</dbReference>
<dbReference type="PRINTS" id="PR01407">
    <property type="entry name" value="BUTYPHLNCDUF"/>
</dbReference>
<accession>A0A6G1QKF0</accession>
<evidence type="ECO:0000256" key="2">
    <source>
        <dbReference type="ARBA" id="ARBA00022771"/>
    </source>
</evidence>
<protein>
    <submittedName>
        <fullName evidence="8">Zinc-binding protein A33</fullName>
    </submittedName>
</protein>
<evidence type="ECO:0000259" key="7">
    <source>
        <dbReference type="PROSITE" id="PS50188"/>
    </source>
</evidence>
<dbReference type="InterPro" id="IPR003879">
    <property type="entry name" value="Butyrophylin_SPRY"/>
</dbReference>
<dbReference type="PROSITE" id="PS00518">
    <property type="entry name" value="ZF_RING_1"/>
    <property type="match status" value="1"/>
</dbReference>
<dbReference type="InterPro" id="IPR027370">
    <property type="entry name" value="Znf-RING_euk"/>
</dbReference>